<dbReference type="Proteomes" id="UP000475325">
    <property type="component" value="Unassembled WGS sequence"/>
</dbReference>
<feature type="region of interest" description="Disordered" evidence="1">
    <location>
        <begin position="222"/>
        <end position="264"/>
    </location>
</feature>
<protein>
    <submittedName>
        <fullName evidence="2">Uncharacterized protein</fullName>
    </submittedName>
</protein>
<organism evidence="2 3">
    <name type="scientific">Orbilia oligospora</name>
    <name type="common">Nematode-trapping fungus</name>
    <name type="synonym">Arthrobotrys oligospora</name>
    <dbReference type="NCBI Taxonomy" id="2813651"/>
    <lineage>
        <taxon>Eukaryota</taxon>
        <taxon>Fungi</taxon>
        <taxon>Dikarya</taxon>
        <taxon>Ascomycota</taxon>
        <taxon>Pezizomycotina</taxon>
        <taxon>Orbiliomycetes</taxon>
        <taxon>Orbiliales</taxon>
        <taxon>Orbiliaceae</taxon>
        <taxon>Orbilia</taxon>
    </lineage>
</organism>
<evidence type="ECO:0000313" key="2">
    <source>
        <dbReference type="EMBL" id="KAF3097069.1"/>
    </source>
</evidence>
<proteinExistence type="predicted"/>
<evidence type="ECO:0000313" key="3">
    <source>
        <dbReference type="Proteomes" id="UP000475325"/>
    </source>
</evidence>
<name>A0A7C8J8U9_ORBOL</name>
<dbReference type="AlphaFoldDB" id="A0A7C8J8U9"/>
<sequence>MVQHDDDAVITFSERSLSLRQMAAAISDDKSGLPPDDWVVPPCVHLDPVEWKYSVREGRLQRSETNIFWSGRKQDFPHLLFERTSDRESGTWICGYYILKAKLGFEIGAVGRSDPLWGCVVGLITGFHGLRRRLARDYRRCQVDINNITYEGTGNILYDVILSPTDGLFIVYKSDRRHDPAPTQQQYTPEGRLIRGEASRTATWGDMMYSIWFTQVFAHDQPTEGNGPGSRSRLQLPPRPDVGSRIPSSHEPHSGNSTSEGPLAPQIDGLSVIIFRGMDNVKGLRIIDEGYNKLKLCRELDTLRVTHVDKRIKSLVFDILLMVPGVCGMHEMLSRHCNALKFKFIEEIIVKYSRDGGVEGLRLCEYEVLKLAKQGPWVPEFEVHEFNA</sequence>
<comment type="caution">
    <text evidence="2">The sequence shown here is derived from an EMBL/GenBank/DDBJ whole genome shotgun (WGS) entry which is preliminary data.</text>
</comment>
<accession>A0A7C8J8U9</accession>
<reference evidence="2 3" key="1">
    <citation type="submission" date="2019-06" db="EMBL/GenBank/DDBJ databases">
        <authorList>
            <person name="Palmer J.M."/>
        </authorList>
    </citation>
    <scope>NUCLEOTIDE SEQUENCE [LARGE SCALE GENOMIC DNA]</scope>
    <source>
        <strain evidence="2 3">TWF102</strain>
    </source>
</reference>
<dbReference type="EMBL" id="WIQW01000035">
    <property type="protein sequence ID" value="KAF3097069.1"/>
    <property type="molecule type" value="Genomic_DNA"/>
</dbReference>
<gene>
    <name evidence="2" type="ORF">TWF102_006505</name>
</gene>
<evidence type="ECO:0000256" key="1">
    <source>
        <dbReference type="SAM" id="MobiDB-lite"/>
    </source>
</evidence>